<sequence>MQEDGASAVLKLVEAATKVLARADEASWSSSAADTAALNQVLAELQRLTAELGSQRVLELSGVQLMNAGVELYNAPRAGLRILVQMEKSKLQGEQQPESFPRYSLAVTRFVAAKIMGLSLACSKDGDIQGGRGKNNTLFVDECVDVLRSFGRVGMLMLESASIDCEKCEEYLGLAKEAFSSSLQLWSQIGLSCLTKFKRGLELEDVVDDLWDFCVDRVRVHQLLGERSNNAGDLQDIVSSLQELKMLVPYKASYASSLLGLMRDVSDGYDRATQHELQVTFAEEAIRIGDALETSGDGSFSDLVISFKQHILVNMLRALCTLGDLERADTCYQLIPANRDTEVLLLMVRLYVDNKQYEKAHHLLLLLFQQYSLYDSLVGARIYAQGFSYSGKGNRIYQVLTNNYEDADFVINLEMACNFASLEDKRCEAMDELKRLGPALLAMEREEQAIDSRYIRRVRQSIFDALQYALNANQHEVCFKCADAGIAVSSTAQDKAMYMRMISRSCIHLERYPEASVWAEKAYDAEPSKQSLFTVFQVELDVKPQSSDDKLLQIINQLRARDDFEIEDLLAIGKLASDSGPKRQDIVLQVLDELCGMVQCTDCPANLPVSVLLQNAAQLSLNKFTQDQGGANRDASSSYGEKFMTYASVLLQQLKPKTGKQSDCAGPSSVFEWFFRMSFDIARSTEDSKYFVVAADIAERSDELYKDQSPLKHRCKQCLLAAVSSDMMKIDRLDKSQLMQLLHVIERYESIATEDTHAAGDVSLYLAKAVIAVKLRLLDANTKAILNICKTSLHSVPEIMEIGELVLYVSKFNEASEVRDSYRLLASEIFNYGLQMLVQAGSIDTSKLCCLLRRLIMLADSKAKAHECFEQLFQFINSVNMPFSDLDMEWFVAKAWNTGVICQRSNDIDGALKFMKIAQAIMQHSASLVAKLGDSLDEQYQALLRMSAK</sequence>
<gene>
    <name evidence="5" type="ORF">PF002_g10870</name>
    <name evidence="4" type="ORF">PF005_g9696</name>
    <name evidence="3" type="ORF">PF007_g5286</name>
    <name evidence="1" type="ORF">PF009_g10781</name>
    <name evidence="2" type="ORF">PF011_g8538</name>
</gene>
<dbReference type="EMBL" id="QXFZ01000183">
    <property type="protein sequence ID" value="KAE9128354.1"/>
    <property type="molecule type" value="Genomic_DNA"/>
</dbReference>
<evidence type="ECO:0000313" key="1">
    <source>
        <dbReference type="EMBL" id="KAE8939364.1"/>
    </source>
</evidence>
<evidence type="ECO:0000313" key="4">
    <source>
        <dbReference type="EMBL" id="KAE9214764.1"/>
    </source>
</evidence>
<dbReference type="EMBL" id="QXFW01000405">
    <property type="protein sequence ID" value="KAE9013282.1"/>
    <property type="molecule type" value="Genomic_DNA"/>
</dbReference>
<organism evidence="1 6">
    <name type="scientific">Phytophthora fragariae</name>
    <dbReference type="NCBI Taxonomy" id="53985"/>
    <lineage>
        <taxon>Eukaryota</taxon>
        <taxon>Sar</taxon>
        <taxon>Stramenopiles</taxon>
        <taxon>Oomycota</taxon>
        <taxon>Peronosporomycetes</taxon>
        <taxon>Peronosporales</taxon>
        <taxon>Peronosporaceae</taxon>
        <taxon>Phytophthora</taxon>
    </lineage>
</organism>
<evidence type="ECO:0000313" key="9">
    <source>
        <dbReference type="Proteomes" id="UP000441208"/>
    </source>
</evidence>
<dbReference type="EMBL" id="QXGD01000485">
    <property type="protein sequence ID" value="KAE9237694.1"/>
    <property type="molecule type" value="Genomic_DNA"/>
</dbReference>
<evidence type="ECO:0000313" key="6">
    <source>
        <dbReference type="Proteomes" id="UP000429523"/>
    </source>
</evidence>
<dbReference type="EMBL" id="QXGB01000443">
    <property type="protein sequence ID" value="KAE9214764.1"/>
    <property type="molecule type" value="Genomic_DNA"/>
</dbReference>
<dbReference type="Proteomes" id="UP000433483">
    <property type="component" value="Unassembled WGS sequence"/>
</dbReference>
<reference evidence="6 7" key="1">
    <citation type="submission" date="2018-08" db="EMBL/GenBank/DDBJ databases">
        <title>Genomic investigation of the strawberry pathogen Phytophthora fragariae indicates pathogenicity is determined by transcriptional variation in three key races.</title>
        <authorList>
            <person name="Adams T.M."/>
            <person name="Armitage A.D."/>
            <person name="Sobczyk M.K."/>
            <person name="Bates H.J."/>
            <person name="Dunwell J.M."/>
            <person name="Nellist C.F."/>
            <person name="Harrison R.J."/>
        </authorList>
    </citation>
    <scope>NUCLEOTIDE SEQUENCE [LARGE SCALE GENOMIC DNA]</scope>
    <source>
        <strain evidence="5 8">BC-1</strain>
        <strain evidence="4 7">NOV-27</strain>
        <strain evidence="3 9">NOV-71</strain>
        <strain evidence="1 6">NOV-9</strain>
        <strain evidence="2 10">SCRP245</strain>
    </source>
</reference>
<evidence type="ECO:0008006" key="11">
    <source>
        <dbReference type="Google" id="ProtNLM"/>
    </source>
</evidence>
<evidence type="ECO:0000313" key="8">
    <source>
        <dbReference type="Proteomes" id="UP000440367"/>
    </source>
</evidence>
<dbReference type="Proteomes" id="UP000460718">
    <property type="component" value="Unassembled WGS sequence"/>
</dbReference>
<proteinExistence type="predicted"/>
<dbReference type="EMBL" id="QXGF01000494">
    <property type="protein sequence ID" value="KAE8939364.1"/>
    <property type="molecule type" value="Genomic_DNA"/>
</dbReference>
<comment type="caution">
    <text evidence="1">The sequence shown here is derived from an EMBL/GenBank/DDBJ whole genome shotgun (WGS) entry which is preliminary data.</text>
</comment>
<keyword evidence="7" id="KW-1185">Reference proteome</keyword>
<dbReference type="Proteomes" id="UP000429523">
    <property type="component" value="Unassembled WGS sequence"/>
</dbReference>
<protein>
    <recommendedName>
        <fullName evidence="11">Protein ZIP4 homolog</fullName>
    </recommendedName>
</protein>
<evidence type="ECO:0000313" key="2">
    <source>
        <dbReference type="EMBL" id="KAE9013282.1"/>
    </source>
</evidence>
<evidence type="ECO:0000313" key="3">
    <source>
        <dbReference type="EMBL" id="KAE9128354.1"/>
    </source>
</evidence>
<accession>A0A6A3F0I4</accession>
<evidence type="ECO:0000313" key="5">
    <source>
        <dbReference type="EMBL" id="KAE9237694.1"/>
    </source>
</evidence>
<dbReference type="Proteomes" id="UP000440367">
    <property type="component" value="Unassembled WGS sequence"/>
</dbReference>
<dbReference type="AlphaFoldDB" id="A0A6A3F0I4"/>
<evidence type="ECO:0000313" key="7">
    <source>
        <dbReference type="Proteomes" id="UP000433483"/>
    </source>
</evidence>
<dbReference type="OrthoDB" id="65716at2759"/>
<dbReference type="Gene3D" id="1.25.40.10">
    <property type="entry name" value="Tetratricopeptide repeat domain"/>
    <property type="match status" value="1"/>
</dbReference>
<evidence type="ECO:0000313" key="10">
    <source>
        <dbReference type="Proteomes" id="UP000460718"/>
    </source>
</evidence>
<dbReference type="InterPro" id="IPR011990">
    <property type="entry name" value="TPR-like_helical_dom_sf"/>
</dbReference>
<name>A0A6A3F0I4_9STRA</name>
<dbReference type="Proteomes" id="UP000441208">
    <property type="component" value="Unassembled WGS sequence"/>
</dbReference>